<gene>
    <name evidence="2" type="ORF">GCM10017771_72150</name>
</gene>
<dbReference type="RefSeq" id="WP_308437913.1">
    <property type="nucleotide sequence ID" value="NZ_BNAT01000034.1"/>
</dbReference>
<organism evidence="2 3">
    <name type="scientific">Streptomyces capitiformicae</name>
    <dbReference type="NCBI Taxonomy" id="2014920"/>
    <lineage>
        <taxon>Bacteria</taxon>
        <taxon>Bacillati</taxon>
        <taxon>Actinomycetota</taxon>
        <taxon>Actinomycetes</taxon>
        <taxon>Kitasatosporales</taxon>
        <taxon>Streptomycetaceae</taxon>
        <taxon>Streptomyces</taxon>
    </lineage>
</organism>
<reference evidence="2" key="2">
    <citation type="submission" date="2020-09" db="EMBL/GenBank/DDBJ databases">
        <authorList>
            <person name="Sun Q."/>
            <person name="Zhou Y."/>
        </authorList>
    </citation>
    <scope>NUCLEOTIDE SEQUENCE</scope>
    <source>
        <strain evidence="2">CGMCC 4.7403</strain>
    </source>
</reference>
<dbReference type="EMBL" id="BNAT01000034">
    <property type="protein sequence ID" value="GHE50255.1"/>
    <property type="molecule type" value="Genomic_DNA"/>
</dbReference>
<dbReference type="Gene3D" id="2.60.120.560">
    <property type="entry name" value="Exo-inulinase, domain 1"/>
    <property type="match status" value="1"/>
</dbReference>
<reference evidence="2" key="1">
    <citation type="journal article" date="2014" name="Int. J. Syst. Evol. Microbiol.">
        <title>Complete genome sequence of Corynebacterium casei LMG S-19264T (=DSM 44701T), isolated from a smear-ripened cheese.</title>
        <authorList>
            <consortium name="US DOE Joint Genome Institute (JGI-PGF)"/>
            <person name="Walter F."/>
            <person name="Albersmeier A."/>
            <person name="Kalinowski J."/>
            <person name="Ruckert C."/>
        </authorList>
    </citation>
    <scope>NUCLEOTIDE SEQUENCE</scope>
    <source>
        <strain evidence="2">CGMCC 4.7403</strain>
    </source>
</reference>
<keyword evidence="3" id="KW-1185">Reference proteome</keyword>
<name>A0A918ZFK9_9ACTN</name>
<protein>
    <recommendedName>
        <fullName evidence="1">Glycosyl hydrolase family 32 C-terminal domain-containing protein</fullName>
    </recommendedName>
</protein>
<sequence>MYVDRTRSGAGDFDSTFPGVRTAPLKAKNGKVKLRILIGW</sequence>
<evidence type="ECO:0000259" key="1">
    <source>
        <dbReference type="Pfam" id="PF08244"/>
    </source>
</evidence>
<dbReference type="Pfam" id="PF08244">
    <property type="entry name" value="Glyco_hydro_32C"/>
    <property type="match status" value="1"/>
</dbReference>
<dbReference type="Proteomes" id="UP000603227">
    <property type="component" value="Unassembled WGS sequence"/>
</dbReference>
<dbReference type="InterPro" id="IPR013189">
    <property type="entry name" value="Glyco_hydro_32_C"/>
</dbReference>
<dbReference type="AlphaFoldDB" id="A0A918ZFK9"/>
<proteinExistence type="predicted"/>
<comment type="caution">
    <text evidence="2">The sequence shown here is derived from an EMBL/GenBank/DDBJ whole genome shotgun (WGS) entry which is preliminary data.</text>
</comment>
<accession>A0A918ZFK9</accession>
<feature type="domain" description="Glycosyl hydrolase family 32 C-terminal" evidence="1">
    <location>
        <begin position="1"/>
        <end position="38"/>
    </location>
</feature>
<evidence type="ECO:0000313" key="3">
    <source>
        <dbReference type="Proteomes" id="UP000603227"/>
    </source>
</evidence>
<evidence type="ECO:0000313" key="2">
    <source>
        <dbReference type="EMBL" id="GHE50255.1"/>
    </source>
</evidence>